<dbReference type="Proteomes" id="UP000010301">
    <property type="component" value="Unassembled WGS sequence"/>
</dbReference>
<organism evidence="1 2">
    <name type="scientific">Gleimia coleocanis DSM 15436</name>
    <dbReference type="NCBI Taxonomy" id="525245"/>
    <lineage>
        <taxon>Bacteria</taxon>
        <taxon>Bacillati</taxon>
        <taxon>Actinomycetota</taxon>
        <taxon>Actinomycetes</taxon>
        <taxon>Actinomycetales</taxon>
        <taxon>Actinomycetaceae</taxon>
        <taxon>Gleimia</taxon>
    </lineage>
</organism>
<evidence type="ECO:0000313" key="1">
    <source>
        <dbReference type="EMBL" id="EEH64444.1"/>
    </source>
</evidence>
<proteinExistence type="predicted"/>
<keyword evidence="2" id="KW-1185">Reference proteome</keyword>
<dbReference type="HOGENOM" id="CLU_3057573_0_0_11"/>
<dbReference type="EMBL" id="ACFG01000004">
    <property type="protein sequence ID" value="EEH64444.1"/>
    <property type="molecule type" value="Genomic_DNA"/>
</dbReference>
<gene>
    <name evidence="1" type="ORF">HMPREF0044_0181</name>
</gene>
<sequence length="53" mass="6177">MQSCWSFSCVFDQGLVKENAGDIRDEYHRHSHITWIFQLQLGEFPVGWFSEGG</sequence>
<dbReference type="AlphaFoldDB" id="C0VYE1"/>
<comment type="caution">
    <text evidence="1">The sequence shown here is derived from an EMBL/GenBank/DDBJ whole genome shotgun (WGS) entry which is preliminary data.</text>
</comment>
<protein>
    <submittedName>
        <fullName evidence="1">Uncharacterized protein</fullName>
    </submittedName>
</protein>
<reference evidence="1 2" key="1">
    <citation type="submission" date="2009-01" db="EMBL/GenBank/DDBJ databases">
        <authorList>
            <person name="Qin X."/>
            <person name="Bachman B."/>
            <person name="Battles P."/>
            <person name="Bell A."/>
            <person name="Bess C."/>
            <person name="Bickham C."/>
            <person name="Chaboub L."/>
            <person name="Chen D."/>
            <person name="Coyle M."/>
            <person name="Deiros D.R."/>
            <person name="Dinh H."/>
            <person name="Forbes L."/>
            <person name="Fowler G."/>
            <person name="Francisco L."/>
            <person name="Fu Q."/>
            <person name="Gubbala S."/>
            <person name="Hale W."/>
            <person name="Han Y."/>
            <person name="Hemphill L."/>
            <person name="Highlander S.K."/>
            <person name="Hirani K."/>
            <person name="Hogues M."/>
            <person name="Jackson L."/>
            <person name="Jakkamsetti A."/>
            <person name="Javaid M."/>
            <person name="Jiang H."/>
            <person name="Korchina V."/>
            <person name="Kovar C."/>
            <person name="Lara F."/>
            <person name="Lee S."/>
            <person name="Mata R."/>
            <person name="Mathew T."/>
            <person name="Moen C."/>
            <person name="Morales K."/>
            <person name="Munidasa M."/>
            <person name="Nazareth L."/>
            <person name="Ngo R."/>
            <person name="Nguyen L."/>
            <person name="Okwuonu G."/>
            <person name="Ongeri F."/>
            <person name="Patil S."/>
            <person name="Petrosino J."/>
            <person name="Pham C."/>
            <person name="Pham P."/>
            <person name="Pu L.-L."/>
            <person name="Puazo M."/>
            <person name="Raj R."/>
            <person name="Reid J."/>
            <person name="Rouhana J."/>
            <person name="Saada N."/>
            <person name="Shang Y."/>
            <person name="Simmons D."/>
            <person name="Thornton R."/>
            <person name="Warren J."/>
            <person name="Weissenberger G."/>
            <person name="Zhang J."/>
            <person name="Zhang L."/>
            <person name="Zhou C."/>
            <person name="Zhu D."/>
            <person name="Muzny D."/>
            <person name="Worley K."/>
            <person name="Gibbs R."/>
        </authorList>
    </citation>
    <scope>NUCLEOTIDE SEQUENCE [LARGE SCALE GENOMIC DNA]</scope>
    <source>
        <strain evidence="1 2">DSM 15436</strain>
    </source>
</reference>
<accession>C0VYE1</accession>
<evidence type="ECO:0000313" key="2">
    <source>
        <dbReference type="Proteomes" id="UP000010301"/>
    </source>
</evidence>
<name>C0VYE1_9ACTO</name>